<gene>
    <name evidence="2" type="ORF">CDD80_1311</name>
</gene>
<evidence type="ECO:0000256" key="1">
    <source>
        <dbReference type="SAM" id="MobiDB-lite"/>
    </source>
</evidence>
<feature type="region of interest" description="Disordered" evidence="1">
    <location>
        <begin position="56"/>
        <end position="80"/>
    </location>
</feature>
<dbReference type="AlphaFoldDB" id="A0A2C5ZBD2"/>
<comment type="caution">
    <text evidence="2">The sequence shown here is derived from an EMBL/GenBank/DDBJ whole genome shotgun (WGS) entry which is preliminary data.</text>
</comment>
<evidence type="ECO:0000313" key="3">
    <source>
        <dbReference type="Proteomes" id="UP000226431"/>
    </source>
</evidence>
<name>A0A2C5ZBD2_9HYPO</name>
<accession>A0A2C5ZBD2</accession>
<evidence type="ECO:0000313" key="2">
    <source>
        <dbReference type="EMBL" id="PHH76714.1"/>
    </source>
</evidence>
<dbReference type="Proteomes" id="UP000226431">
    <property type="component" value="Unassembled WGS sequence"/>
</dbReference>
<proteinExistence type="predicted"/>
<sequence>MLFISAKYYEQYCALAFFPPPLLLLSSPLLSSSPPPVFSSRLPLLYIPLPLRRSFSSSSPSPLPIMANDRPSSSSPSTLAQLASLGTTRAQIAVSSADDGRRRHASCVIVVYLCARVIFYSIQLVTSFTCARQRLASGRKNIEPRPPGSRRDALISHIFVSTSRPRTPQETLRYGNNRHLGYLPTMRARLRPRTKSKTKTMLPSAINSQLISS</sequence>
<organism evidence="2 3">
    <name type="scientific">Ophiocordyceps camponoti-rufipedis</name>
    <dbReference type="NCBI Taxonomy" id="2004952"/>
    <lineage>
        <taxon>Eukaryota</taxon>
        <taxon>Fungi</taxon>
        <taxon>Dikarya</taxon>
        <taxon>Ascomycota</taxon>
        <taxon>Pezizomycotina</taxon>
        <taxon>Sordariomycetes</taxon>
        <taxon>Hypocreomycetidae</taxon>
        <taxon>Hypocreales</taxon>
        <taxon>Ophiocordycipitaceae</taxon>
        <taxon>Ophiocordyceps</taxon>
    </lineage>
</organism>
<protein>
    <submittedName>
        <fullName evidence="2">Uncharacterized protein</fullName>
    </submittedName>
</protein>
<dbReference type="EMBL" id="NJES01000151">
    <property type="protein sequence ID" value="PHH76714.1"/>
    <property type="molecule type" value="Genomic_DNA"/>
</dbReference>
<feature type="compositionally biased region" description="Polar residues" evidence="1">
    <location>
        <begin position="70"/>
        <end position="80"/>
    </location>
</feature>
<keyword evidence="3" id="KW-1185">Reference proteome</keyword>
<reference evidence="2 3" key="1">
    <citation type="submission" date="2017-06" db="EMBL/GenBank/DDBJ databases">
        <title>Ant-infecting Ophiocordyceps genomes reveal a high diversity of potential behavioral manipulation genes and a possible major role for enterotoxins.</title>
        <authorList>
            <person name="De Bekker C."/>
            <person name="Evans H.C."/>
            <person name="Brachmann A."/>
            <person name="Hughes D.P."/>
        </authorList>
    </citation>
    <scope>NUCLEOTIDE SEQUENCE [LARGE SCALE GENOMIC DNA]</scope>
    <source>
        <strain evidence="2 3">Map16</strain>
    </source>
</reference>